<protein>
    <submittedName>
        <fullName evidence="6">Dna mismatch repair protein mutl</fullName>
    </submittedName>
</protein>
<dbReference type="SMART" id="SM00853">
    <property type="entry name" value="MutL_C"/>
    <property type="match status" value="1"/>
</dbReference>
<dbReference type="InterPro" id="IPR014762">
    <property type="entry name" value="DNA_mismatch_repair_CS"/>
</dbReference>
<dbReference type="AlphaFoldDB" id="A0A0W8E882"/>
<evidence type="ECO:0000259" key="4">
    <source>
        <dbReference type="SMART" id="SM00853"/>
    </source>
</evidence>
<evidence type="ECO:0000256" key="1">
    <source>
        <dbReference type="ARBA" id="ARBA00006082"/>
    </source>
</evidence>
<dbReference type="SUPFAM" id="SSF55874">
    <property type="entry name" value="ATPase domain of HSP90 chaperone/DNA topoisomerase II/histidine kinase"/>
    <property type="match status" value="1"/>
</dbReference>
<dbReference type="Pfam" id="PF01119">
    <property type="entry name" value="DNA_mis_repair"/>
    <property type="match status" value="1"/>
</dbReference>
<dbReference type="EMBL" id="LNQE01001837">
    <property type="protein sequence ID" value="KUG04821.1"/>
    <property type="molecule type" value="Genomic_DNA"/>
</dbReference>
<feature type="domain" description="MutL C-terminal dimerisation" evidence="4">
    <location>
        <begin position="407"/>
        <end position="546"/>
    </location>
</feature>
<proteinExistence type="inferred from homology"/>
<comment type="caution">
    <text evidence="6">The sequence shown here is derived from an EMBL/GenBank/DDBJ whole genome shotgun (WGS) entry which is preliminary data.</text>
</comment>
<reference evidence="6" key="1">
    <citation type="journal article" date="2015" name="Proc. Natl. Acad. Sci. U.S.A.">
        <title>Networks of energetic and metabolic interactions define dynamics in microbial communities.</title>
        <authorList>
            <person name="Embree M."/>
            <person name="Liu J.K."/>
            <person name="Al-Bassam M.M."/>
            <person name="Zengler K."/>
        </authorList>
    </citation>
    <scope>NUCLEOTIDE SEQUENCE</scope>
</reference>
<gene>
    <name evidence="6" type="ORF">ASZ90_017701</name>
</gene>
<dbReference type="Gene3D" id="3.30.1370.100">
    <property type="entry name" value="MutL, C-terminal domain, regulatory subdomain"/>
    <property type="match status" value="1"/>
</dbReference>
<accession>A0A0W8E882</accession>
<dbReference type="GO" id="GO:0030983">
    <property type="term" value="F:mismatched DNA binding"/>
    <property type="evidence" value="ECO:0007669"/>
    <property type="project" value="InterPro"/>
</dbReference>
<dbReference type="CDD" id="cd16926">
    <property type="entry name" value="HATPase_MutL-MLH-PMS-like"/>
    <property type="match status" value="1"/>
</dbReference>
<dbReference type="GO" id="GO:0006298">
    <property type="term" value="P:mismatch repair"/>
    <property type="evidence" value="ECO:0007669"/>
    <property type="project" value="InterPro"/>
</dbReference>
<sequence>MTIRLLDDDLINKIAAGEVIERPASIVKELIENSIDSGARKITVKISGGGCEKIEVEDDGQGLSFNDIPLAFLRHATSKINREEDLQFIQTMGFRGEALPSIASVSRIDIYSKYLDEPGVYACLEGGQMLIHHVNSSPAGTRIVVKDLFYNTPARRKFLKTVVTESNHIFELMCKYALARPDISFSYSSEKKAYFKTPGSGSLLDAVIAVYGRDFAEHLMEVYYTGDAYQIEGLISKPEIKRTNRKNQLIFINRRPIRSPILYRSIDQAYQGRLLSREYPVVILSIVLDPAAVDVNVHPQKSEVRFRDEQGIFRAVLDVLRVRLEKSNWSVNINYFNQDKVDAGGKTFSGPGIYPKFTKQQPIFGDSIIPVSSLEQMNYGDHIDPASLADDHISEQQACNSGQDFKIIGQVFNSYILIQKDNSLWIADQHAAHEKVLFASLLNDNQQDQDHVQDLIFPITLELSSKQMDILEQNMGAMNSLGFIIQVIGCNSIAIRTVPLAAAGREKEVLDEIFDELLQNKFLPDLNRKILAIISCQKAVKAGSRLRIDEMERIIKDLFALEDYQHCPHGRPTIIRLSYEDLERMFKRR</sequence>
<evidence type="ECO:0000256" key="3">
    <source>
        <dbReference type="ARBA" id="ARBA00023204"/>
    </source>
</evidence>
<dbReference type="PROSITE" id="PS00058">
    <property type="entry name" value="DNA_MISMATCH_REPAIR_1"/>
    <property type="match status" value="1"/>
</dbReference>
<dbReference type="HAMAP" id="MF_00149">
    <property type="entry name" value="DNA_mis_repair"/>
    <property type="match status" value="1"/>
</dbReference>
<dbReference type="FunFam" id="3.30.565.10:FF:000003">
    <property type="entry name" value="DNA mismatch repair endonuclease MutL"/>
    <property type="match status" value="1"/>
</dbReference>
<dbReference type="GO" id="GO:0140664">
    <property type="term" value="F:ATP-dependent DNA damage sensor activity"/>
    <property type="evidence" value="ECO:0007669"/>
    <property type="project" value="InterPro"/>
</dbReference>
<dbReference type="InterPro" id="IPR042121">
    <property type="entry name" value="MutL_C_regsub"/>
</dbReference>
<evidence type="ECO:0000256" key="2">
    <source>
        <dbReference type="ARBA" id="ARBA00022763"/>
    </source>
</evidence>
<dbReference type="Gene3D" id="3.30.565.10">
    <property type="entry name" value="Histidine kinase-like ATPase, C-terminal domain"/>
    <property type="match status" value="1"/>
</dbReference>
<dbReference type="PANTHER" id="PTHR10073:SF12">
    <property type="entry name" value="DNA MISMATCH REPAIR PROTEIN MLH1"/>
    <property type="match status" value="1"/>
</dbReference>
<dbReference type="PANTHER" id="PTHR10073">
    <property type="entry name" value="DNA MISMATCH REPAIR PROTEIN MLH, PMS, MUTL"/>
    <property type="match status" value="1"/>
</dbReference>
<name>A0A0W8E882_9ZZZZ</name>
<dbReference type="InterPro" id="IPR037198">
    <property type="entry name" value="MutL_C_sf"/>
</dbReference>
<dbReference type="Gene3D" id="3.30.230.10">
    <property type="match status" value="1"/>
</dbReference>
<dbReference type="SUPFAM" id="SSF118116">
    <property type="entry name" value="DNA mismatch repair protein MutL"/>
    <property type="match status" value="1"/>
</dbReference>
<dbReference type="NCBIfam" id="TIGR00585">
    <property type="entry name" value="mutl"/>
    <property type="match status" value="1"/>
</dbReference>
<dbReference type="InterPro" id="IPR042120">
    <property type="entry name" value="MutL_C_dimsub"/>
</dbReference>
<dbReference type="GO" id="GO:0005524">
    <property type="term" value="F:ATP binding"/>
    <property type="evidence" value="ECO:0007669"/>
    <property type="project" value="InterPro"/>
</dbReference>
<dbReference type="InterPro" id="IPR038973">
    <property type="entry name" value="MutL/Mlh/Pms-like"/>
</dbReference>
<dbReference type="Gene3D" id="3.30.1540.20">
    <property type="entry name" value="MutL, C-terminal domain, dimerisation subdomain"/>
    <property type="match status" value="1"/>
</dbReference>
<dbReference type="InterPro" id="IPR014790">
    <property type="entry name" value="MutL_C"/>
</dbReference>
<dbReference type="InterPro" id="IPR036890">
    <property type="entry name" value="HATPase_C_sf"/>
</dbReference>
<dbReference type="Pfam" id="PF08676">
    <property type="entry name" value="MutL_C"/>
    <property type="match status" value="1"/>
</dbReference>
<dbReference type="Pfam" id="PF13589">
    <property type="entry name" value="HATPase_c_3"/>
    <property type="match status" value="1"/>
</dbReference>
<feature type="domain" description="DNA mismatch repair protein S5" evidence="5">
    <location>
        <begin position="207"/>
        <end position="325"/>
    </location>
</feature>
<dbReference type="InterPro" id="IPR014721">
    <property type="entry name" value="Ribsml_uS5_D2-typ_fold_subgr"/>
</dbReference>
<dbReference type="GO" id="GO:0016887">
    <property type="term" value="F:ATP hydrolysis activity"/>
    <property type="evidence" value="ECO:0007669"/>
    <property type="project" value="InterPro"/>
</dbReference>
<dbReference type="InterPro" id="IPR020568">
    <property type="entry name" value="Ribosomal_Su5_D2-typ_SF"/>
</dbReference>
<dbReference type="InterPro" id="IPR013507">
    <property type="entry name" value="DNA_mismatch_S5_2-like"/>
</dbReference>
<dbReference type="InterPro" id="IPR002099">
    <property type="entry name" value="MutL/Mlh/PMS"/>
</dbReference>
<organism evidence="6">
    <name type="scientific">hydrocarbon metagenome</name>
    <dbReference type="NCBI Taxonomy" id="938273"/>
    <lineage>
        <taxon>unclassified sequences</taxon>
        <taxon>metagenomes</taxon>
        <taxon>ecological metagenomes</taxon>
    </lineage>
</organism>
<evidence type="ECO:0000259" key="5">
    <source>
        <dbReference type="SMART" id="SM01340"/>
    </source>
</evidence>
<dbReference type="CDD" id="cd00782">
    <property type="entry name" value="MutL_Trans"/>
    <property type="match status" value="1"/>
</dbReference>
<keyword evidence="2" id="KW-0227">DNA damage</keyword>
<dbReference type="SUPFAM" id="SSF54211">
    <property type="entry name" value="Ribosomal protein S5 domain 2-like"/>
    <property type="match status" value="1"/>
</dbReference>
<evidence type="ECO:0000313" key="6">
    <source>
        <dbReference type="EMBL" id="KUG04821.1"/>
    </source>
</evidence>
<dbReference type="InterPro" id="IPR020667">
    <property type="entry name" value="DNA_mismatch_repair_MutL"/>
</dbReference>
<keyword evidence="3" id="KW-0234">DNA repair</keyword>
<dbReference type="SMART" id="SM01340">
    <property type="entry name" value="DNA_mis_repair"/>
    <property type="match status" value="1"/>
</dbReference>
<comment type="similarity">
    <text evidence="1">Belongs to the DNA mismatch repair MutL/HexB family.</text>
</comment>
<dbReference type="GO" id="GO:0032300">
    <property type="term" value="C:mismatch repair complex"/>
    <property type="evidence" value="ECO:0007669"/>
    <property type="project" value="InterPro"/>
</dbReference>